<feature type="transmembrane region" description="Helical" evidence="1">
    <location>
        <begin position="394"/>
        <end position="412"/>
    </location>
</feature>
<proteinExistence type="predicted"/>
<dbReference type="Proteomes" id="UP000619512">
    <property type="component" value="Unassembled WGS sequence"/>
</dbReference>
<evidence type="ECO:0000313" key="3">
    <source>
        <dbReference type="Proteomes" id="UP000619512"/>
    </source>
</evidence>
<sequence length="577" mass="60562">MTNATGSSYLRYAGVLLLIALSLGIARLIGGVPDLSGPDKWISPASSLCLPAAEIPANTLVTLDTAPLATPAPAGAAGRGAPAFMLDVVASADTALQFKSLNGTTDNAQVAIGGNALRVTGTTAGLQFRARGGDPRLLVVHAGKQYTLQRAATFTAPPDAAYDIRIAAGVMAQYKDGKYLVAPGTVLASVALDASMAFTTTQPLSTQRFVPYLPATLVGSQATGKSGLTTFSFAASQWSAPPDATRDGFVACALSANNVWRRLPASTGSDGAATVTLERDKVPEHALHHDVELILLGADGTPLGRGGIRLYHRLFAAAISVVLTLAFLWLITRARAQQRGSTDGDGMLTGLIIGADGEASLSLFQIFFWTVLTVWACFYVFVVAGDLIKLTEDIMGLLGIAGAGSVLARWAAVTATPAAPSPAGATTSPFWSMLDTKGRFDLLKLQLFVFTLLIGLFVICRIADTAAFPDLDDNTLLLLGVSQSVYIFGKFAANSDSPRHTDLLAARTELDLLEAGKSRQTAKKTELETQAAAEADAQKKQLLADRIAAVDRALADLDTRLLAARERYNTLLDGARV</sequence>
<feature type="transmembrane region" description="Helical" evidence="1">
    <location>
        <begin position="443"/>
        <end position="463"/>
    </location>
</feature>
<reference evidence="2" key="2">
    <citation type="submission" date="2022-12" db="EMBL/GenBank/DDBJ databases">
        <authorList>
            <person name="Sun Q."/>
            <person name="Kim S."/>
        </authorList>
    </citation>
    <scope>NUCLEOTIDE SEQUENCE</scope>
    <source>
        <strain evidence="2">KCTC 12344</strain>
    </source>
</reference>
<keyword evidence="1" id="KW-0472">Membrane</keyword>
<dbReference type="EMBL" id="BMWW01000005">
    <property type="protein sequence ID" value="GGY97202.1"/>
    <property type="molecule type" value="Genomic_DNA"/>
</dbReference>
<evidence type="ECO:0000313" key="2">
    <source>
        <dbReference type="EMBL" id="GGY97202.1"/>
    </source>
</evidence>
<reference evidence="2" key="1">
    <citation type="journal article" date="2014" name="Int. J. Syst. Evol. Microbiol.">
        <title>Complete genome sequence of Corynebacterium casei LMG S-19264T (=DSM 44701T), isolated from a smear-ripened cheese.</title>
        <authorList>
            <consortium name="US DOE Joint Genome Institute (JGI-PGF)"/>
            <person name="Walter F."/>
            <person name="Albersmeier A."/>
            <person name="Kalinowski J."/>
            <person name="Ruckert C."/>
        </authorList>
    </citation>
    <scope>NUCLEOTIDE SEQUENCE</scope>
    <source>
        <strain evidence="2">KCTC 12344</strain>
    </source>
</reference>
<comment type="caution">
    <text evidence="2">The sequence shown here is derived from an EMBL/GenBank/DDBJ whole genome shotgun (WGS) entry which is preliminary data.</text>
</comment>
<dbReference type="RefSeq" id="WP_166793423.1">
    <property type="nucleotide sequence ID" value="NZ_BMWW01000005.1"/>
</dbReference>
<keyword evidence="1" id="KW-1133">Transmembrane helix</keyword>
<organism evidence="2 3">
    <name type="scientific">Pseudoduganella plicata</name>
    <dbReference type="NCBI Taxonomy" id="321984"/>
    <lineage>
        <taxon>Bacteria</taxon>
        <taxon>Pseudomonadati</taxon>
        <taxon>Pseudomonadota</taxon>
        <taxon>Betaproteobacteria</taxon>
        <taxon>Burkholderiales</taxon>
        <taxon>Oxalobacteraceae</taxon>
        <taxon>Telluria group</taxon>
        <taxon>Pseudoduganella</taxon>
    </lineage>
</organism>
<dbReference type="AlphaFoldDB" id="A0AA87Y4S4"/>
<evidence type="ECO:0000256" key="1">
    <source>
        <dbReference type="SAM" id="Phobius"/>
    </source>
</evidence>
<feature type="transmembrane region" description="Helical" evidence="1">
    <location>
        <begin position="366"/>
        <end position="387"/>
    </location>
</feature>
<accession>A0AA87Y4S4</accession>
<gene>
    <name evidence="2" type="ORF">GCM10007388_33600</name>
</gene>
<feature type="transmembrane region" description="Helical" evidence="1">
    <location>
        <begin position="314"/>
        <end position="332"/>
    </location>
</feature>
<name>A0AA87Y4S4_9BURK</name>
<keyword evidence="1" id="KW-0812">Transmembrane</keyword>
<feature type="transmembrane region" description="Helical" evidence="1">
    <location>
        <begin position="12"/>
        <end position="30"/>
    </location>
</feature>
<protein>
    <submittedName>
        <fullName evidence="2">Uncharacterized protein</fullName>
    </submittedName>
</protein>